<dbReference type="GO" id="GO:0051287">
    <property type="term" value="F:NAD binding"/>
    <property type="evidence" value="ECO:0007669"/>
    <property type="project" value="InterPro"/>
</dbReference>
<dbReference type="SUPFAM" id="SSF51735">
    <property type="entry name" value="NAD(P)-binding Rossmann-fold domains"/>
    <property type="match status" value="1"/>
</dbReference>
<dbReference type="EMBL" id="RPFW01000007">
    <property type="protein sequence ID" value="TVZ01127.1"/>
    <property type="molecule type" value="Genomic_DNA"/>
</dbReference>
<feature type="domain" description="D-isomer specific 2-hydroxyacid dehydrogenase catalytic" evidence="5">
    <location>
        <begin position="53"/>
        <end position="301"/>
    </location>
</feature>
<dbReference type="GO" id="GO:0016618">
    <property type="term" value="F:hydroxypyruvate reductase [NAD(P)H] activity"/>
    <property type="evidence" value="ECO:0007669"/>
    <property type="project" value="TreeGrafter"/>
</dbReference>
<dbReference type="Pfam" id="PF00389">
    <property type="entry name" value="2-Hacid_dh"/>
    <property type="match status" value="1"/>
</dbReference>
<dbReference type="InterPro" id="IPR036291">
    <property type="entry name" value="NAD(P)-bd_dom_sf"/>
</dbReference>
<evidence type="ECO:0000256" key="3">
    <source>
        <dbReference type="ARBA" id="ARBA00023027"/>
    </source>
</evidence>
<dbReference type="GO" id="GO:0030267">
    <property type="term" value="F:glyoxylate reductase (NADPH) activity"/>
    <property type="evidence" value="ECO:0007669"/>
    <property type="project" value="TreeGrafter"/>
</dbReference>
<comment type="similarity">
    <text evidence="1 4">Belongs to the D-isomer specific 2-hydroxyacid dehydrogenase family.</text>
</comment>
<evidence type="ECO:0000256" key="1">
    <source>
        <dbReference type="ARBA" id="ARBA00005854"/>
    </source>
</evidence>
<evidence type="ECO:0000259" key="6">
    <source>
        <dbReference type="Pfam" id="PF02826"/>
    </source>
</evidence>
<dbReference type="PANTHER" id="PTHR10996:SF178">
    <property type="entry name" value="2-HYDROXYACID DEHYDROGENASE YGL185C-RELATED"/>
    <property type="match status" value="1"/>
</dbReference>
<dbReference type="Proteomes" id="UP000460272">
    <property type="component" value="Unassembled WGS sequence"/>
</dbReference>
<keyword evidence="3" id="KW-0520">NAD</keyword>
<dbReference type="GO" id="GO:0005829">
    <property type="term" value="C:cytosol"/>
    <property type="evidence" value="ECO:0007669"/>
    <property type="project" value="TreeGrafter"/>
</dbReference>
<comment type="caution">
    <text evidence="7">The sequence shown here is derived from an EMBL/GenBank/DDBJ whole genome shotgun (WGS) entry which is preliminary data.</text>
</comment>
<name>A0A6P2BR34_9ACTN</name>
<evidence type="ECO:0000259" key="5">
    <source>
        <dbReference type="Pfam" id="PF00389"/>
    </source>
</evidence>
<feature type="domain" description="D-isomer specific 2-hydroxyacid dehydrogenase NAD-binding" evidence="6">
    <location>
        <begin position="104"/>
        <end position="271"/>
    </location>
</feature>
<dbReference type="InterPro" id="IPR006140">
    <property type="entry name" value="D-isomer_DH_NAD-bd"/>
</dbReference>
<evidence type="ECO:0000313" key="7">
    <source>
        <dbReference type="EMBL" id="TVZ01127.1"/>
    </source>
</evidence>
<keyword evidence="2 4" id="KW-0560">Oxidoreductase</keyword>
<dbReference type="PANTHER" id="PTHR10996">
    <property type="entry name" value="2-HYDROXYACID DEHYDROGENASE-RELATED"/>
    <property type="match status" value="1"/>
</dbReference>
<keyword evidence="8" id="KW-1185">Reference proteome</keyword>
<evidence type="ECO:0000256" key="2">
    <source>
        <dbReference type="ARBA" id="ARBA00023002"/>
    </source>
</evidence>
<sequence length="307" mass="32345">MRPQLTRVWLPDPPEAFGGLPDGIEADVWTGGDDLPDTADQVEFVVLPFGVQPEIIQKIGALPSLKTIQLLSAGADHVLQHIPGHITLCNARGAHTAATAELTVGLIIASLRKLPRFAVQQRDGHWKGSLSDPIAGKRVLIVGYGDIGAAVERRLAGWEVTVERVARHARDGVHAIAELPELLGRADVVVILVPVTAETTRLVDAAFLANMKDGALLVNAARGVIVDTGALLAELTAGRIRAALDVTDPEPLPDGHPLWQAPGLLLTPHVGGAVYQARHSAYGVVSAQLARLAAGEPLANIIGDVGY</sequence>
<dbReference type="InterPro" id="IPR006139">
    <property type="entry name" value="D-isomer_2_OHA_DH_cat_dom"/>
</dbReference>
<accession>A0A6P2BR34</accession>
<dbReference type="CDD" id="cd12166">
    <property type="entry name" value="2-Hacid_dh_7"/>
    <property type="match status" value="1"/>
</dbReference>
<evidence type="ECO:0000256" key="4">
    <source>
        <dbReference type="RuleBase" id="RU003719"/>
    </source>
</evidence>
<dbReference type="Pfam" id="PF02826">
    <property type="entry name" value="2-Hacid_dh_C"/>
    <property type="match status" value="1"/>
</dbReference>
<dbReference type="SUPFAM" id="SSF52283">
    <property type="entry name" value="Formate/glycerate dehydrogenase catalytic domain-like"/>
    <property type="match status" value="1"/>
</dbReference>
<gene>
    <name evidence="7" type="ORF">EAS64_33065</name>
</gene>
<dbReference type="OrthoDB" id="4324715at2"/>
<dbReference type="PROSITE" id="PS00671">
    <property type="entry name" value="D_2_HYDROXYACID_DH_3"/>
    <property type="match status" value="1"/>
</dbReference>
<organism evidence="7 8">
    <name type="scientific">Trebonia kvetii</name>
    <dbReference type="NCBI Taxonomy" id="2480626"/>
    <lineage>
        <taxon>Bacteria</taxon>
        <taxon>Bacillati</taxon>
        <taxon>Actinomycetota</taxon>
        <taxon>Actinomycetes</taxon>
        <taxon>Streptosporangiales</taxon>
        <taxon>Treboniaceae</taxon>
        <taxon>Trebonia</taxon>
    </lineage>
</organism>
<evidence type="ECO:0000313" key="8">
    <source>
        <dbReference type="Proteomes" id="UP000460272"/>
    </source>
</evidence>
<protein>
    <submittedName>
        <fullName evidence="7">Dihydrofolate reductase</fullName>
    </submittedName>
</protein>
<dbReference type="Gene3D" id="3.40.50.720">
    <property type="entry name" value="NAD(P)-binding Rossmann-like Domain"/>
    <property type="match status" value="2"/>
</dbReference>
<dbReference type="InterPro" id="IPR050223">
    <property type="entry name" value="D-isomer_2-hydroxyacid_DH"/>
</dbReference>
<reference evidence="7 8" key="1">
    <citation type="submission" date="2018-11" db="EMBL/GenBank/DDBJ databases">
        <title>Trebonia kvetii gen.nov., sp.nov., a novel acidophilic actinobacterium, and proposal of the new actinobacterial family Treboniaceae fam. nov.</title>
        <authorList>
            <person name="Rapoport D."/>
            <person name="Sagova-Mareckova M."/>
            <person name="Sedlacek I."/>
            <person name="Provaznik J."/>
            <person name="Kralova S."/>
            <person name="Pavlinic D."/>
            <person name="Benes V."/>
            <person name="Kopecky J."/>
        </authorList>
    </citation>
    <scope>NUCLEOTIDE SEQUENCE [LARGE SCALE GENOMIC DNA]</scope>
    <source>
        <strain evidence="7 8">15Tr583</strain>
    </source>
</reference>
<dbReference type="AlphaFoldDB" id="A0A6P2BR34"/>
<proteinExistence type="inferred from homology"/>
<dbReference type="InterPro" id="IPR029753">
    <property type="entry name" value="D-isomer_DH_CS"/>
</dbReference>